<protein>
    <submittedName>
        <fullName evidence="1">Vascular endothelial growth factor receptor 2</fullName>
    </submittedName>
</protein>
<dbReference type="EMBL" id="LBMM01011984">
    <property type="protein sequence ID" value="KMQ86507.1"/>
    <property type="molecule type" value="Genomic_DNA"/>
</dbReference>
<keyword evidence="2" id="KW-1185">Reference proteome</keyword>
<dbReference type="PANTHER" id="PTHR33198">
    <property type="entry name" value="ANK_REP_REGION DOMAIN-CONTAINING PROTEIN-RELATED"/>
    <property type="match status" value="1"/>
</dbReference>
<organism evidence="1 2">
    <name type="scientific">Lasius niger</name>
    <name type="common">Black garden ant</name>
    <dbReference type="NCBI Taxonomy" id="67767"/>
    <lineage>
        <taxon>Eukaryota</taxon>
        <taxon>Metazoa</taxon>
        <taxon>Ecdysozoa</taxon>
        <taxon>Arthropoda</taxon>
        <taxon>Hexapoda</taxon>
        <taxon>Insecta</taxon>
        <taxon>Pterygota</taxon>
        <taxon>Neoptera</taxon>
        <taxon>Endopterygota</taxon>
        <taxon>Hymenoptera</taxon>
        <taxon>Apocrita</taxon>
        <taxon>Aculeata</taxon>
        <taxon>Formicoidea</taxon>
        <taxon>Formicidae</taxon>
        <taxon>Formicinae</taxon>
        <taxon>Lasius</taxon>
        <taxon>Lasius</taxon>
    </lineage>
</organism>
<accession>A0A0J7K818</accession>
<gene>
    <name evidence="1" type="ORF">RF55_14492</name>
</gene>
<keyword evidence="1" id="KW-0675">Receptor</keyword>
<reference evidence="1 2" key="1">
    <citation type="submission" date="2015-04" db="EMBL/GenBank/DDBJ databases">
        <title>Lasius niger genome sequencing.</title>
        <authorList>
            <person name="Konorov E.A."/>
            <person name="Nikitin M.A."/>
            <person name="Kirill M.V."/>
            <person name="Chang P."/>
        </authorList>
    </citation>
    <scope>NUCLEOTIDE SEQUENCE [LARGE SCALE GENOMIC DNA]</scope>
    <source>
        <tissue evidence="1">Whole</tissue>
    </source>
</reference>
<comment type="caution">
    <text evidence="1">The sequence shown here is derived from an EMBL/GenBank/DDBJ whole genome shotgun (WGS) entry which is preliminary data.</text>
</comment>
<dbReference type="PaxDb" id="67767-A0A0J7K818"/>
<sequence>MKDVFFTMRQKGGQSLEQFVVELTEQAQKCKLNDLRNSLIKCMITCGVQSNEIREKLLQDDSPTLEEAIHQCKVMEKAKIQSKEMEAIGETSGTVNLIKSQKKSGQIQSAGGKSAIKVKERVIVKCTKYAVCNSRDKKKLNEIHEHEKGKVDTLTSYDKEGYLFIGAIEN</sequence>
<proteinExistence type="predicted"/>
<name>A0A0J7K818_LASNI</name>
<evidence type="ECO:0000313" key="2">
    <source>
        <dbReference type="Proteomes" id="UP000036403"/>
    </source>
</evidence>
<evidence type="ECO:0000313" key="1">
    <source>
        <dbReference type="EMBL" id="KMQ86507.1"/>
    </source>
</evidence>
<dbReference type="STRING" id="67767.A0A0J7K818"/>
<dbReference type="AlphaFoldDB" id="A0A0J7K818"/>
<dbReference type="OrthoDB" id="7555198at2759"/>
<dbReference type="Proteomes" id="UP000036403">
    <property type="component" value="Unassembled WGS sequence"/>
</dbReference>